<dbReference type="PROSITE" id="PS50970">
    <property type="entry name" value="HCY"/>
    <property type="match status" value="1"/>
</dbReference>
<dbReference type="RefSeq" id="WP_167223861.1">
    <property type="nucleotide sequence ID" value="NZ_JAAQPH010000006.1"/>
</dbReference>
<feature type="binding site" evidence="3 4">
    <location>
        <position position="293"/>
    </location>
    <ligand>
        <name>Zn(2+)</name>
        <dbReference type="ChEBI" id="CHEBI:29105"/>
    </ligand>
</feature>
<feature type="binding site" evidence="4">
    <location>
        <position position="226"/>
    </location>
    <ligand>
        <name>Zn(2+)</name>
        <dbReference type="ChEBI" id="CHEBI:29105"/>
    </ligand>
</feature>
<accession>A0A967C760</accession>
<organism evidence="6 7">
    <name type="scientific">Pelagibius litoralis</name>
    <dbReference type="NCBI Taxonomy" id="374515"/>
    <lineage>
        <taxon>Bacteria</taxon>
        <taxon>Pseudomonadati</taxon>
        <taxon>Pseudomonadota</taxon>
        <taxon>Alphaproteobacteria</taxon>
        <taxon>Rhodospirillales</taxon>
        <taxon>Rhodovibrionaceae</taxon>
        <taxon>Pelagibius</taxon>
    </lineage>
</organism>
<evidence type="ECO:0000313" key="6">
    <source>
        <dbReference type="EMBL" id="NIA68846.1"/>
    </source>
</evidence>
<dbReference type="SUPFAM" id="SSF82282">
    <property type="entry name" value="Homocysteine S-methyltransferase"/>
    <property type="match status" value="1"/>
</dbReference>
<dbReference type="GO" id="GO:0008168">
    <property type="term" value="F:methyltransferase activity"/>
    <property type="evidence" value="ECO:0007669"/>
    <property type="project" value="UniProtKB-UniRule"/>
</dbReference>
<feature type="binding site" evidence="3 4">
    <location>
        <position position="292"/>
    </location>
    <ligand>
        <name>Zn(2+)</name>
        <dbReference type="ChEBI" id="CHEBI:29105"/>
    </ligand>
</feature>
<dbReference type="Proteomes" id="UP000761264">
    <property type="component" value="Unassembled WGS sequence"/>
</dbReference>
<keyword evidence="7" id="KW-1185">Reference proteome</keyword>
<proteinExistence type="predicted"/>
<name>A0A967C760_9PROT</name>
<dbReference type="Gene3D" id="3.20.20.330">
    <property type="entry name" value="Homocysteine-binding-like domain"/>
    <property type="match status" value="1"/>
</dbReference>
<evidence type="ECO:0000313" key="7">
    <source>
        <dbReference type="Proteomes" id="UP000761264"/>
    </source>
</evidence>
<dbReference type="InterPro" id="IPR036589">
    <property type="entry name" value="HCY_dom_sf"/>
</dbReference>
<dbReference type="InterPro" id="IPR017226">
    <property type="entry name" value="BHMT-like"/>
</dbReference>
<dbReference type="Pfam" id="PF02574">
    <property type="entry name" value="S-methyl_trans"/>
    <property type="match status" value="1"/>
</dbReference>
<keyword evidence="1 4" id="KW-0489">Methyltransferase</keyword>
<keyword evidence="3 4" id="KW-0479">Metal-binding</keyword>
<dbReference type="PANTHER" id="PTHR11103">
    <property type="entry name" value="SLR1189 PROTEIN"/>
    <property type="match status" value="1"/>
</dbReference>
<dbReference type="GO" id="GO:0032259">
    <property type="term" value="P:methylation"/>
    <property type="evidence" value="ECO:0007669"/>
    <property type="project" value="UniProtKB-KW"/>
</dbReference>
<dbReference type="InterPro" id="IPR003726">
    <property type="entry name" value="HCY_dom"/>
</dbReference>
<evidence type="ECO:0000256" key="1">
    <source>
        <dbReference type="ARBA" id="ARBA00022603"/>
    </source>
</evidence>
<keyword evidence="3 4" id="KW-0862">Zinc</keyword>
<dbReference type="EMBL" id="JAAQPH010000006">
    <property type="protein sequence ID" value="NIA68846.1"/>
    <property type="molecule type" value="Genomic_DNA"/>
</dbReference>
<dbReference type="AlphaFoldDB" id="A0A967C760"/>
<dbReference type="PIRSF" id="PIRSF037505">
    <property type="entry name" value="Betaine_HMT"/>
    <property type="match status" value="1"/>
</dbReference>
<reference evidence="6" key="1">
    <citation type="submission" date="2020-03" db="EMBL/GenBank/DDBJ databases">
        <title>Genome of Pelagibius litoralis DSM 21314T.</title>
        <authorList>
            <person name="Wang G."/>
        </authorList>
    </citation>
    <scope>NUCLEOTIDE SEQUENCE</scope>
    <source>
        <strain evidence="6">DSM 21314</strain>
    </source>
</reference>
<protein>
    <submittedName>
        <fullName evidence="6">Homocysteine S-methyltransferase family protein</fullName>
    </submittedName>
</protein>
<evidence type="ECO:0000256" key="4">
    <source>
        <dbReference type="PROSITE-ProRule" id="PRU00333"/>
    </source>
</evidence>
<dbReference type="GO" id="GO:0009086">
    <property type="term" value="P:methionine biosynthetic process"/>
    <property type="evidence" value="ECO:0007669"/>
    <property type="project" value="InterPro"/>
</dbReference>
<comment type="caution">
    <text evidence="6">The sequence shown here is derived from an EMBL/GenBank/DDBJ whole genome shotgun (WGS) entry which is preliminary data.</text>
</comment>
<evidence type="ECO:0000256" key="2">
    <source>
        <dbReference type="ARBA" id="ARBA00022679"/>
    </source>
</evidence>
<comment type="cofactor">
    <cofactor evidence="3">
        <name>Zn(2+)</name>
        <dbReference type="ChEBI" id="CHEBI:29105"/>
    </cofactor>
    <text evidence="3">Binds 1 zinc ion per subunit.</text>
</comment>
<dbReference type="PANTHER" id="PTHR11103:SF18">
    <property type="entry name" value="SLR1189 PROTEIN"/>
    <property type="match status" value="1"/>
</dbReference>
<dbReference type="GO" id="GO:0008270">
    <property type="term" value="F:zinc ion binding"/>
    <property type="evidence" value="ECO:0007669"/>
    <property type="project" value="InterPro"/>
</dbReference>
<sequence length="317" mass="33787">MSYANLKERLDDGEIVILDGATGTELQRRGVSMDPAAWCGVATLDNDRLLSEIHGDYIAAGAEVITANSYASSRLMLTPAGYGDRVEEINRRAVEAALRARDAAAANSGVVVAGSVSHMVPLTGGTARVDPQAMPGEQQIAEAFHELAQILKASGAELLILEMMYHPLRSRLALEAAQATGLPIWFGLSARRGDNGKLLSFHHLEDLPLDAVTALLPGAGVDAAGCMHSGADLIAEAQAEIRKAFGGPLMAYPDGGYFEMPDWRFVDVIEADRLQSFYLDWLKAGTQIIGGCCGLTVAHTQAAVRARDTFLESGLRP</sequence>
<evidence type="ECO:0000259" key="5">
    <source>
        <dbReference type="PROSITE" id="PS50970"/>
    </source>
</evidence>
<gene>
    <name evidence="6" type="ORF">HBA54_09605</name>
</gene>
<feature type="domain" description="Hcy-binding" evidence="5">
    <location>
        <begin position="4"/>
        <end position="307"/>
    </location>
</feature>
<keyword evidence="2 4" id="KW-0808">Transferase</keyword>
<evidence type="ECO:0000256" key="3">
    <source>
        <dbReference type="PIRSR" id="PIRSR037505-2"/>
    </source>
</evidence>